<proteinExistence type="predicted"/>
<accession>A0ABX9SN15</accession>
<dbReference type="EMBL" id="RBLJ01000002">
    <property type="protein sequence ID" value="RKS59427.1"/>
    <property type="molecule type" value="Genomic_DNA"/>
</dbReference>
<dbReference type="SUPFAM" id="SSF56601">
    <property type="entry name" value="beta-lactamase/transpeptidase-like"/>
    <property type="match status" value="1"/>
</dbReference>
<dbReference type="Proteomes" id="UP000280955">
    <property type="component" value="Unassembled WGS sequence"/>
</dbReference>
<comment type="caution">
    <text evidence="2">The sequence shown here is derived from an EMBL/GenBank/DDBJ whole genome shotgun (WGS) entry which is preliminary data.</text>
</comment>
<dbReference type="InterPro" id="IPR050789">
    <property type="entry name" value="Diverse_Enzym_Activities"/>
</dbReference>
<dbReference type="PANTHER" id="PTHR43283:SF7">
    <property type="entry name" value="BETA-LACTAMASE-RELATED DOMAIN-CONTAINING PROTEIN"/>
    <property type="match status" value="1"/>
</dbReference>
<evidence type="ECO:0000313" key="3">
    <source>
        <dbReference type="Proteomes" id="UP000280955"/>
    </source>
</evidence>
<feature type="domain" description="Beta-lactamase-related" evidence="1">
    <location>
        <begin position="21"/>
        <end position="306"/>
    </location>
</feature>
<reference evidence="2 3" key="1">
    <citation type="submission" date="2018-10" db="EMBL/GenBank/DDBJ databases">
        <title>Genomic Encyclopedia of Archaeal and Bacterial Type Strains, Phase II (KMG-II): from individual species to whole genera.</title>
        <authorList>
            <person name="Goeker M."/>
        </authorList>
    </citation>
    <scope>NUCLEOTIDE SEQUENCE [LARGE SCALE GENOMIC DNA]</scope>
    <source>
        <strain evidence="2 3">DSM 15149</strain>
    </source>
</reference>
<sequence>MLLNIDFDSELQGFLYPNIHALLVSQNDKIILEKYFSGEDEYWGEKNGKVTFDKDKLHDIRSITKGILAILYGAAIEHHQAPKLQDALINVYPEYRESNSYDKLKIEHVITMTSGMDWNESYPYDDIRNDEIAMENSPDRYHYIFSKPVVNIPGKKWNYSGGCSALLGGIIDRTSGHSLSNFGDKILFTKLGINQFHWYKGMDGVDSAASGLRLTGRGLLKIGRLMLDKGSYNGIDIISSTWIEEIFKARVKTDDSDYKCYGYHWFIGGYYSCELNKYFKWFSAIGNGGQVLLICPELDAVVVIFSGEYNKDSIWVNIRKLLDNFIFPLLSARYFVPNGFQDASRRSGSESPGA</sequence>
<dbReference type="PANTHER" id="PTHR43283">
    <property type="entry name" value="BETA-LACTAMASE-RELATED"/>
    <property type="match status" value="1"/>
</dbReference>
<dbReference type="RefSeq" id="WP_015835597.1">
    <property type="nucleotide sequence ID" value="NC_012962.1"/>
</dbReference>
<gene>
    <name evidence="2" type="ORF">BDD30_1498</name>
</gene>
<keyword evidence="3" id="KW-1185">Reference proteome</keyword>
<dbReference type="Pfam" id="PF00144">
    <property type="entry name" value="Beta-lactamase"/>
    <property type="match status" value="1"/>
</dbReference>
<evidence type="ECO:0000259" key="1">
    <source>
        <dbReference type="Pfam" id="PF00144"/>
    </source>
</evidence>
<dbReference type="Gene3D" id="3.40.710.10">
    <property type="entry name" value="DD-peptidase/beta-lactamase superfamily"/>
    <property type="match status" value="1"/>
</dbReference>
<dbReference type="InterPro" id="IPR012338">
    <property type="entry name" value="Beta-lactam/transpept-like"/>
</dbReference>
<evidence type="ECO:0000313" key="2">
    <source>
        <dbReference type="EMBL" id="RKS59427.1"/>
    </source>
</evidence>
<protein>
    <submittedName>
        <fullName evidence="2">CubicO group peptidase (Beta-lactamase class C family)</fullName>
    </submittedName>
</protein>
<name>A0ABX9SN15_9GAMM</name>
<dbReference type="InterPro" id="IPR001466">
    <property type="entry name" value="Beta-lactam-related"/>
</dbReference>
<organism evidence="2 3">
    <name type="scientific">Photorhabdus asymbiotica</name>
    <dbReference type="NCBI Taxonomy" id="291112"/>
    <lineage>
        <taxon>Bacteria</taxon>
        <taxon>Pseudomonadati</taxon>
        <taxon>Pseudomonadota</taxon>
        <taxon>Gammaproteobacteria</taxon>
        <taxon>Enterobacterales</taxon>
        <taxon>Morganellaceae</taxon>
        <taxon>Photorhabdus</taxon>
    </lineage>
</organism>